<name>A0AAV6LSE1_9ERIC</name>
<dbReference type="Proteomes" id="UP000823749">
    <property type="component" value="Chromosome 1"/>
</dbReference>
<gene>
    <name evidence="1" type="ORF">RHGRI_003001</name>
</gene>
<reference evidence="1" key="1">
    <citation type="submission" date="2020-08" db="EMBL/GenBank/DDBJ databases">
        <title>Plant Genome Project.</title>
        <authorList>
            <person name="Zhang R.-G."/>
        </authorList>
    </citation>
    <scope>NUCLEOTIDE SEQUENCE</scope>
    <source>
        <strain evidence="1">WSP0</strain>
        <tissue evidence="1">Leaf</tissue>
    </source>
</reference>
<proteinExistence type="predicted"/>
<dbReference type="EMBL" id="JACTNZ010000001">
    <property type="protein sequence ID" value="KAG5567649.1"/>
    <property type="molecule type" value="Genomic_DNA"/>
</dbReference>
<protein>
    <submittedName>
        <fullName evidence="1">Uncharacterized protein</fullName>
    </submittedName>
</protein>
<dbReference type="AlphaFoldDB" id="A0AAV6LSE1"/>
<evidence type="ECO:0000313" key="1">
    <source>
        <dbReference type="EMBL" id="KAG5567649.1"/>
    </source>
</evidence>
<organism evidence="1 2">
    <name type="scientific">Rhododendron griersonianum</name>
    <dbReference type="NCBI Taxonomy" id="479676"/>
    <lineage>
        <taxon>Eukaryota</taxon>
        <taxon>Viridiplantae</taxon>
        <taxon>Streptophyta</taxon>
        <taxon>Embryophyta</taxon>
        <taxon>Tracheophyta</taxon>
        <taxon>Spermatophyta</taxon>
        <taxon>Magnoliopsida</taxon>
        <taxon>eudicotyledons</taxon>
        <taxon>Gunneridae</taxon>
        <taxon>Pentapetalae</taxon>
        <taxon>asterids</taxon>
        <taxon>Ericales</taxon>
        <taxon>Ericaceae</taxon>
        <taxon>Ericoideae</taxon>
        <taxon>Rhodoreae</taxon>
        <taxon>Rhododendron</taxon>
    </lineage>
</organism>
<keyword evidence="2" id="KW-1185">Reference proteome</keyword>
<comment type="caution">
    <text evidence="1">The sequence shown here is derived from an EMBL/GenBank/DDBJ whole genome shotgun (WGS) entry which is preliminary data.</text>
</comment>
<evidence type="ECO:0000313" key="2">
    <source>
        <dbReference type="Proteomes" id="UP000823749"/>
    </source>
</evidence>
<accession>A0AAV6LSE1</accession>
<sequence>MEDDGYRWLSSQHAQEVNIALAFSAGIVEVMAGIQILEWAASLLKPVVLDFLSQCSKLLYVKAARALAKAALCNVT</sequence>